<sequence>MIVRPGHKKSRIPDSCPDCREGGGAGQGSVRVAIRAVTEDTAAVPMDRGDMTQIPLTQPPYKQLRRPTTDRMIAGVASGLGRYFNVDPTLVRVAFAAVAVFTGGLGLLAYPVLWFLMPEEPADAPAWPHPAPGAGPVWPPNWPTGTPTTPPTRTPTTPYPGMPATPPTAPAAPTAPAGAPAAATAPAGAPTIPVGRTETDATAPTAPATGSAATAGQAETDTTAPTAPATGSAATAGRTETDATAPGGRAGADEPTEAFGDNPPNPRYPA</sequence>
<feature type="compositionally biased region" description="Basic residues" evidence="6">
    <location>
        <begin position="1"/>
        <end position="10"/>
    </location>
</feature>
<evidence type="ECO:0000256" key="7">
    <source>
        <dbReference type="SAM" id="Phobius"/>
    </source>
</evidence>
<evidence type="ECO:0000259" key="8">
    <source>
        <dbReference type="Pfam" id="PF04024"/>
    </source>
</evidence>
<comment type="caution">
    <text evidence="9">The sequence shown here is derived from an EMBL/GenBank/DDBJ whole genome shotgun (WGS) entry which is preliminary data.</text>
</comment>
<evidence type="ECO:0000256" key="6">
    <source>
        <dbReference type="SAM" id="MobiDB-lite"/>
    </source>
</evidence>
<feature type="transmembrane region" description="Helical" evidence="7">
    <location>
        <begin position="90"/>
        <end position="116"/>
    </location>
</feature>
<evidence type="ECO:0000256" key="2">
    <source>
        <dbReference type="ARBA" id="ARBA00022475"/>
    </source>
</evidence>
<dbReference type="PANTHER" id="PTHR33885:SF3">
    <property type="entry name" value="PHAGE SHOCK PROTEIN C"/>
    <property type="match status" value="1"/>
</dbReference>
<comment type="subcellular location">
    <subcellularLocation>
        <location evidence="1">Cell membrane</location>
        <topology evidence="1">Single-pass membrane protein</topology>
    </subcellularLocation>
</comment>
<dbReference type="InterPro" id="IPR007168">
    <property type="entry name" value="Phageshock_PspC_N"/>
</dbReference>
<feature type="region of interest" description="Disordered" evidence="6">
    <location>
        <begin position="1"/>
        <end position="26"/>
    </location>
</feature>
<organism evidence="9 10">
    <name type="scientific">Plantactinospora mayteni</name>
    <dbReference type="NCBI Taxonomy" id="566021"/>
    <lineage>
        <taxon>Bacteria</taxon>
        <taxon>Bacillati</taxon>
        <taxon>Actinomycetota</taxon>
        <taxon>Actinomycetes</taxon>
        <taxon>Micromonosporales</taxon>
        <taxon>Micromonosporaceae</taxon>
        <taxon>Plantactinospora</taxon>
    </lineage>
</organism>
<accession>A0ABQ4EW52</accession>
<evidence type="ECO:0000313" key="10">
    <source>
        <dbReference type="Proteomes" id="UP000621500"/>
    </source>
</evidence>
<dbReference type="Proteomes" id="UP000621500">
    <property type="component" value="Unassembled WGS sequence"/>
</dbReference>
<keyword evidence="10" id="KW-1185">Reference proteome</keyword>
<evidence type="ECO:0000313" key="9">
    <source>
        <dbReference type="EMBL" id="GIG98890.1"/>
    </source>
</evidence>
<proteinExistence type="predicted"/>
<feature type="compositionally biased region" description="Low complexity" evidence="6">
    <location>
        <begin position="200"/>
        <end position="238"/>
    </location>
</feature>
<feature type="compositionally biased region" description="Low complexity" evidence="6">
    <location>
        <begin position="171"/>
        <end position="193"/>
    </location>
</feature>
<feature type="region of interest" description="Disordered" evidence="6">
    <location>
        <begin position="128"/>
        <end position="270"/>
    </location>
</feature>
<keyword evidence="5 7" id="KW-0472">Membrane</keyword>
<feature type="domain" description="Phage shock protein PspC N-terminal" evidence="8">
    <location>
        <begin position="62"/>
        <end position="120"/>
    </location>
</feature>
<gene>
    <name evidence="9" type="ORF">Pma05_54630</name>
</gene>
<keyword evidence="3 7" id="KW-0812">Transmembrane</keyword>
<name>A0ABQ4EW52_9ACTN</name>
<dbReference type="InterPro" id="IPR052027">
    <property type="entry name" value="PspC"/>
</dbReference>
<dbReference type="Pfam" id="PF04024">
    <property type="entry name" value="PspC"/>
    <property type="match status" value="1"/>
</dbReference>
<evidence type="ECO:0000256" key="1">
    <source>
        <dbReference type="ARBA" id="ARBA00004162"/>
    </source>
</evidence>
<dbReference type="EMBL" id="BONX01000037">
    <property type="protein sequence ID" value="GIG98890.1"/>
    <property type="molecule type" value="Genomic_DNA"/>
</dbReference>
<keyword evidence="2" id="KW-1003">Cell membrane</keyword>
<keyword evidence="4 7" id="KW-1133">Transmembrane helix</keyword>
<feature type="compositionally biased region" description="Pro residues" evidence="6">
    <location>
        <begin position="128"/>
        <end position="170"/>
    </location>
</feature>
<dbReference type="PANTHER" id="PTHR33885">
    <property type="entry name" value="PHAGE SHOCK PROTEIN C"/>
    <property type="match status" value="1"/>
</dbReference>
<protein>
    <recommendedName>
        <fullName evidence="8">Phage shock protein PspC N-terminal domain-containing protein</fullName>
    </recommendedName>
</protein>
<evidence type="ECO:0000256" key="4">
    <source>
        <dbReference type="ARBA" id="ARBA00022989"/>
    </source>
</evidence>
<evidence type="ECO:0000256" key="5">
    <source>
        <dbReference type="ARBA" id="ARBA00023136"/>
    </source>
</evidence>
<reference evidence="9 10" key="1">
    <citation type="submission" date="2021-01" db="EMBL/GenBank/DDBJ databases">
        <title>Whole genome shotgun sequence of Plantactinospora mayteni NBRC 109088.</title>
        <authorList>
            <person name="Komaki H."/>
            <person name="Tamura T."/>
        </authorList>
    </citation>
    <scope>NUCLEOTIDE SEQUENCE [LARGE SCALE GENOMIC DNA]</scope>
    <source>
        <strain evidence="9 10">NBRC 109088</strain>
    </source>
</reference>
<evidence type="ECO:0000256" key="3">
    <source>
        <dbReference type="ARBA" id="ARBA00022692"/>
    </source>
</evidence>